<protein>
    <submittedName>
        <fullName evidence="2">DHA14-like major facilitator</fullName>
    </submittedName>
</protein>
<reference evidence="2" key="1">
    <citation type="submission" date="2019-10" db="EMBL/GenBank/DDBJ databases">
        <authorList>
            <person name="Nor Muhammad N."/>
        </authorList>
    </citation>
    <scope>NUCLEOTIDE SEQUENCE</scope>
</reference>
<name>A0A5K1JVA3_9APHY</name>
<feature type="region of interest" description="Disordered" evidence="1">
    <location>
        <begin position="1"/>
        <end position="20"/>
    </location>
</feature>
<proteinExistence type="predicted"/>
<sequence length="101" mass="10632">MRIPRSAQPTPCGANKLQWNPPEEGSLPILVQDLGLLPAPEPFGTWIKPAGLASPLVARAKISAVVHVRLPASGTRIPPGARPEMQFGLFGQPCGAVAHAR</sequence>
<gene>
    <name evidence="2" type="primary">Q9P8L8</name>
</gene>
<evidence type="ECO:0000256" key="1">
    <source>
        <dbReference type="SAM" id="MobiDB-lite"/>
    </source>
</evidence>
<organism evidence="2">
    <name type="scientific">Ganoderma boninense</name>
    <dbReference type="NCBI Taxonomy" id="34458"/>
    <lineage>
        <taxon>Eukaryota</taxon>
        <taxon>Fungi</taxon>
        <taxon>Dikarya</taxon>
        <taxon>Basidiomycota</taxon>
        <taxon>Agaricomycotina</taxon>
        <taxon>Agaricomycetes</taxon>
        <taxon>Polyporales</taxon>
        <taxon>Polyporaceae</taxon>
        <taxon>Ganoderma</taxon>
    </lineage>
</organism>
<evidence type="ECO:0000313" key="2">
    <source>
        <dbReference type="EMBL" id="VWO95352.1"/>
    </source>
</evidence>
<dbReference type="AlphaFoldDB" id="A0A5K1JVA3"/>
<accession>A0A5K1JVA3</accession>
<dbReference type="EMBL" id="LR724739">
    <property type="protein sequence ID" value="VWO95352.1"/>
    <property type="molecule type" value="Genomic_DNA"/>
</dbReference>